<keyword evidence="1" id="KW-0808">Transferase</keyword>
<keyword evidence="1" id="KW-0067">ATP-binding</keyword>
<comment type="catalytic activity">
    <reaction evidence="1">
        <text>1,6-anhydro-N-acetyl-beta-muramate + ATP + H2O = N-acetyl-D-muramate 6-phosphate + ADP + H(+)</text>
        <dbReference type="Rhea" id="RHEA:24952"/>
        <dbReference type="ChEBI" id="CHEBI:15377"/>
        <dbReference type="ChEBI" id="CHEBI:15378"/>
        <dbReference type="ChEBI" id="CHEBI:30616"/>
        <dbReference type="ChEBI" id="CHEBI:58690"/>
        <dbReference type="ChEBI" id="CHEBI:58722"/>
        <dbReference type="ChEBI" id="CHEBI:456216"/>
        <dbReference type="EC" id="2.7.1.170"/>
    </reaction>
</comment>
<dbReference type="GO" id="GO:0005524">
    <property type="term" value="F:ATP binding"/>
    <property type="evidence" value="ECO:0007669"/>
    <property type="project" value="UniProtKB-UniRule"/>
</dbReference>
<dbReference type="OrthoDB" id="9763949at2"/>
<dbReference type="EC" id="2.7.1.170" evidence="1"/>
<dbReference type="UniPathway" id="UPA00544"/>
<name>M4V7F8_9BACT</name>
<dbReference type="EMBL" id="CP003537">
    <property type="protein sequence ID" value="AGH94370.1"/>
    <property type="molecule type" value="Genomic_DNA"/>
</dbReference>
<accession>M4V7F8</accession>
<dbReference type="InterPro" id="IPR043129">
    <property type="entry name" value="ATPase_NBD"/>
</dbReference>
<dbReference type="KEGG" id="bex:A11Q_150"/>
<dbReference type="PATRIC" id="fig|1184267.3.peg.153"/>
<dbReference type="HOGENOM" id="CLU_038782_0_0_7"/>
<dbReference type="Pfam" id="PF03702">
    <property type="entry name" value="AnmK"/>
    <property type="match status" value="1"/>
</dbReference>
<proteinExistence type="inferred from homology"/>
<feature type="binding site" evidence="1">
    <location>
        <begin position="17"/>
        <end position="24"/>
    </location>
    <ligand>
        <name>ATP</name>
        <dbReference type="ChEBI" id="CHEBI:30616"/>
    </ligand>
</feature>
<keyword evidence="1" id="KW-0547">Nucleotide-binding</keyword>
<keyword evidence="3" id="KW-1185">Reference proteome</keyword>
<dbReference type="GO" id="GO:0097175">
    <property type="term" value="P:1,6-anhydro-N-acetyl-beta-muramic acid catabolic process"/>
    <property type="evidence" value="ECO:0007669"/>
    <property type="project" value="UniProtKB-UniRule"/>
</dbReference>
<dbReference type="RefSeq" id="WP_015468860.1">
    <property type="nucleotide sequence ID" value="NC_020813.1"/>
</dbReference>
<keyword evidence="1" id="KW-0418">Kinase</keyword>
<dbReference type="Proteomes" id="UP000012040">
    <property type="component" value="Chromosome"/>
</dbReference>
<comment type="pathway">
    <text evidence="1">Cell wall biogenesis; peptidoglycan recycling.</text>
</comment>
<evidence type="ECO:0000313" key="3">
    <source>
        <dbReference type="Proteomes" id="UP000012040"/>
    </source>
</evidence>
<dbReference type="PANTHER" id="PTHR30605">
    <property type="entry name" value="ANHYDRO-N-ACETYLMURAMIC ACID KINASE"/>
    <property type="match status" value="1"/>
</dbReference>
<dbReference type="InterPro" id="IPR005338">
    <property type="entry name" value="Anhydro_N_Ac-Mur_kinase"/>
</dbReference>
<dbReference type="AlphaFoldDB" id="M4V7F8"/>
<dbReference type="STRING" id="1184267.A11Q_150"/>
<dbReference type="HAMAP" id="MF_01270">
    <property type="entry name" value="AnhMurNAc_kinase"/>
    <property type="match status" value="1"/>
</dbReference>
<comment type="pathway">
    <text evidence="1">Amino-sugar metabolism; 1,6-anhydro-N-acetylmuramate degradation.</text>
</comment>
<reference evidence="2 3" key="1">
    <citation type="journal article" date="2013" name="ISME J.">
        <title>By their genes ye shall know them: genomic signatures of predatory bacteria.</title>
        <authorList>
            <person name="Pasternak Z."/>
            <person name="Pietrokovski S."/>
            <person name="Rotem O."/>
            <person name="Gophna U."/>
            <person name="Lurie-Weinberger M.N."/>
            <person name="Jurkevitch E."/>
        </authorList>
    </citation>
    <scope>NUCLEOTIDE SEQUENCE [LARGE SCALE GENOMIC DNA]</scope>
    <source>
        <strain evidence="2 3">JSS</strain>
    </source>
</reference>
<organism evidence="2 3">
    <name type="scientific">Pseudobdellovibrio exovorus JSS</name>
    <dbReference type="NCBI Taxonomy" id="1184267"/>
    <lineage>
        <taxon>Bacteria</taxon>
        <taxon>Pseudomonadati</taxon>
        <taxon>Bdellovibrionota</taxon>
        <taxon>Bdellovibrionia</taxon>
        <taxon>Bdellovibrionales</taxon>
        <taxon>Pseudobdellovibrionaceae</taxon>
        <taxon>Pseudobdellovibrio</taxon>
    </lineage>
</organism>
<dbReference type="GO" id="GO:0009254">
    <property type="term" value="P:peptidoglycan turnover"/>
    <property type="evidence" value="ECO:0007669"/>
    <property type="project" value="UniProtKB-UniRule"/>
</dbReference>
<keyword evidence="1" id="KW-0119">Carbohydrate metabolism</keyword>
<dbReference type="SUPFAM" id="SSF53067">
    <property type="entry name" value="Actin-like ATPase domain"/>
    <property type="match status" value="1"/>
</dbReference>
<evidence type="ECO:0000313" key="2">
    <source>
        <dbReference type="EMBL" id="AGH94370.1"/>
    </source>
</evidence>
<evidence type="ECO:0000256" key="1">
    <source>
        <dbReference type="HAMAP-Rule" id="MF_01270"/>
    </source>
</evidence>
<dbReference type="GO" id="GO:0006040">
    <property type="term" value="P:amino sugar metabolic process"/>
    <property type="evidence" value="ECO:0007669"/>
    <property type="project" value="InterPro"/>
</dbReference>
<dbReference type="PANTHER" id="PTHR30605:SF0">
    <property type="entry name" value="ANHYDRO-N-ACETYLMURAMIC ACID KINASE"/>
    <property type="match status" value="1"/>
</dbReference>
<dbReference type="GO" id="GO:0016301">
    <property type="term" value="F:kinase activity"/>
    <property type="evidence" value="ECO:0007669"/>
    <property type="project" value="UniProtKB-KW"/>
</dbReference>
<dbReference type="eggNOG" id="COG2377">
    <property type="taxonomic scope" value="Bacteria"/>
</dbReference>
<gene>
    <name evidence="1" type="primary">anmK</name>
    <name evidence="2" type="ORF">A11Q_150</name>
</gene>
<dbReference type="UniPathway" id="UPA00343"/>
<dbReference type="GO" id="GO:0016773">
    <property type="term" value="F:phosphotransferase activity, alcohol group as acceptor"/>
    <property type="evidence" value="ECO:0007669"/>
    <property type="project" value="UniProtKB-UniRule"/>
</dbReference>
<sequence length="370" mass="40820">MARNTSNKLKVIGIMNGTSIDGADFVLVEVNKKDLTCRHLQTQSFNFPKNLKLNLIKAAQHKMLVDELALLHHDLGRYYANCFKKLKGAFKQASLIGLHGQTVFHKGQIATLQIGEPSYLAEVSGASVVSDFRSADLALGGHGAPIATFFHQINFGRKGKTISVHNLGGISNLSLIQDRKLKFGFDTGPANMLMDMAVRVHTAGKESFDRNGSLAKKGKSNSALVKQMMKHRYFSKKPPKSCGREEFGEIFYSQYQRQLHEMSVEDRLATVADMVAQSIAVAYKKFCPVMPEEIIFAGGGAKNKFLLQKISEYLPQVKISTTEDYNWPLQSIEGAAFACLAAAKYWDRPSNIPQSTGAKRATSLGKITQV</sequence>
<dbReference type="Gene3D" id="3.30.420.40">
    <property type="match status" value="2"/>
</dbReference>
<comment type="function">
    <text evidence="1">Catalyzes the specific phosphorylation of 1,6-anhydro-N-acetylmuramic acid (anhMurNAc) with the simultaneous cleavage of the 1,6-anhydro ring, generating MurNAc-6-P. Is required for the utilization of anhMurNAc either imported from the medium or derived from its own cell wall murein, and thus plays a role in cell wall recycling.</text>
</comment>
<protein>
    <recommendedName>
        <fullName evidence="1">Anhydro-N-acetylmuramic acid kinase</fullName>
        <ecNumber evidence="1">2.7.1.170</ecNumber>
    </recommendedName>
    <alternativeName>
        <fullName evidence="1">AnhMurNAc kinase</fullName>
    </alternativeName>
</protein>
<comment type="similarity">
    <text evidence="1">Belongs to the anhydro-N-acetylmuramic acid kinase family.</text>
</comment>